<name>A0A0B1SG56_OESDE</name>
<dbReference type="PANTHER" id="PTHR24347">
    <property type="entry name" value="SERINE/THREONINE-PROTEIN KINASE"/>
    <property type="match status" value="1"/>
</dbReference>
<organism evidence="2 3">
    <name type="scientific">Oesophagostomum dentatum</name>
    <name type="common">Nodular worm</name>
    <dbReference type="NCBI Taxonomy" id="61180"/>
    <lineage>
        <taxon>Eukaryota</taxon>
        <taxon>Metazoa</taxon>
        <taxon>Ecdysozoa</taxon>
        <taxon>Nematoda</taxon>
        <taxon>Chromadorea</taxon>
        <taxon>Rhabditida</taxon>
        <taxon>Rhabditina</taxon>
        <taxon>Rhabditomorpha</taxon>
        <taxon>Strongyloidea</taxon>
        <taxon>Strongylidae</taxon>
        <taxon>Oesophagostomum</taxon>
    </lineage>
</organism>
<protein>
    <submittedName>
        <fullName evidence="2">Kinase domain protein</fullName>
    </submittedName>
</protein>
<dbReference type="GO" id="GO:0005524">
    <property type="term" value="F:ATP binding"/>
    <property type="evidence" value="ECO:0007669"/>
    <property type="project" value="InterPro"/>
</dbReference>
<dbReference type="AlphaFoldDB" id="A0A0B1SG56"/>
<dbReference type="EMBL" id="KN571106">
    <property type="protein sequence ID" value="KHJ83919.1"/>
    <property type="molecule type" value="Genomic_DNA"/>
</dbReference>
<evidence type="ECO:0000313" key="3">
    <source>
        <dbReference type="Proteomes" id="UP000053660"/>
    </source>
</evidence>
<proteinExistence type="predicted"/>
<keyword evidence="2" id="KW-0808">Transferase</keyword>
<keyword evidence="3" id="KW-1185">Reference proteome</keyword>
<evidence type="ECO:0000259" key="1">
    <source>
        <dbReference type="PROSITE" id="PS50011"/>
    </source>
</evidence>
<feature type="domain" description="Protein kinase" evidence="1">
    <location>
        <begin position="1"/>
        <end position="197"/>
    </location>
</feature>
<dbReference type="SUPFAM" id="SSF56112">
    <property type="entry name" value="Protein kinase-like (PK-like)"/>
    <property type="match status" value="1"/>
</dbReference>
<dbReference type="Gene3D" id="1.10.510.10">
    <property type="entry name" value="Transferase(Phosphotransferase) domain 1"/>
    <property type="match status" value="1"/>
</dbReference>
<dbReference type="OrthoDB" id="5832389at2759"/>
<gene>
    <name evidence="2" type="ORF">OESDEN_16374</name>
</gene>
<feature type="non-terminal residue" evidence="2">
    <location>
        <position position="222"/>
    </location>
</feature>
<dbReference type="PROSITE" id="PS00108">
    <property type="entry name" value="PROTEIN_KINASE_ST"/>
    <property type="match status" value="1"/>
</dbReference>
<keyword evidence="2" id="KW-0418">Kinase</keyword>
<dbReference type="Pfam" id="PF00069">
    <property type="entry name" value="Pkinase"/>
    <property type="match status" value="1"/>
</dbReference>
<dbReference type="SMART" id="SM00220">
    <property type="entry name" value="S_TKc"/>
    <property type="match status" value="1"/>
</dbReference>
<dbReference type="InterPro" id="IPR000719">
    <property type="entry name" value="Prot_kinase_dom"/>
</dbReference>
<reference evidence="2 3" key="1">
    <citation type="submission" date="2014-03" db="EMBL/GenBank/DDBJ databases">
        <title>Draft genome of the hookworm Oesophagostomum dentatum.</title>
        <authorList>
            <person name="Mitreva M."/>
        </authorList>
    </citation>
    <scope>NUCLEOTIDE SEQUENCE [LARGE SCALE GENOMIC DNA]</scope>
    <source>
        <strain evidence="2 3">OD-Hann</strain>
    </source>
</reference>
<accession>A0A0B1SG56</accession>
<evidence type="ECO:0000313" key="2">
    <source>
        <dbReference type="EMBL" id="KHJ83919.1"/>
    </source>
</evidence>
<sequence length="222" mass="24820">MLILLTGYRKTNFSFQGGDLFEHLCVVRRLAERQSARLTKCLAQALLYLHDNSIVHRDVKPENLLLYTGSHGEFELKLADFGLATELPEDGGKLSTICGTPTYVASEVILESGYDEKVDIWATGVILYVMLCGFPPFQSSDGTQDDLFAQIMRGRVTFPSPSWDKISASAKALILLLVNTDKEERFSAQDLLDNQWIKTLSDVPSDFESMAEFIVESRIDAD</sequence>
<dbReference type="GO" id="GO:0004672">
    <property type="term" value="F:protein kinase activity"/>
    <property type="evidence" value="ECO:0007669"/>
    <property type="project" value="InterPro"/>
</dbReference>
<dbReference type="InterPro" id="IPR011009">
    <property type="entry name" value="Kinase-like_dom_sf"/>
</dbReference>
<dbReference type="Proteomes" id="UP000053660">
    <property type="component" value="Unassembled WGS sequence"/>
</dbReference>
<dbReference type="InterPro" id="IPR008271">
    <property type="entry name" value="Ser/Thr_kinase_AS"/>
</dbReference>
<dbReference type="PROSITE" id="PS50011">
    <property type="entry name" value="PROTEIN_KINASE_DOM"/>
    <property type="match status" value="1"/>
</dbReference>